<comment type="caution">
    <text evidence="1">The sequence shown here is derived from an EMBL/GenBank/DDBJ whole genome shotgun (WGS) entry which is preliminary data.</text>
</comment>
<dbReference type="Proteomes" id="UP001222027">
    <property type="component" value="Unassembled WGS sequence"/>
</dbReference>
<keyword evidence="2" id="KW-1185">Reference proteome</keyword>
<gene>
    <name evidence="1" type="ORF">OPV22_011917</name>
</gene>
<organism evidence="1 2">
    <name type="scientific">Ensete ventricosum</name>
    <name type="common">Abyssinian banana</name>
    <name type="synonym">Musa ensete</name>
    <dbReference type="NCBI Taxonomy" id="4639"/>
    <lineage>
        <taxon>Eukaryota</taxon>
        <taxon>Viridiplantae</taxon>
        <taxon>Streptophyta</taxon>
        <taxon>Embryophyta</taxon>
        <taxon>Tracheophyta</taxon>
        <taxon>Spermatophyta</taxon>
        <taxon>Magnoliopsida</taxon>
        <taxon>Liliopsida</taxon>
        <taxon>Zingiberales</taxon>
        <taxon>Musaceae</taxon>
        <taxon>Ensete</taxon>
    </lineage>
</organism>
<protein>
    <submittedName>
        <fullName evidence="1">Uncharacterized protein</fullName>
    </submittedName>
</protein>
<evidence type="ECO:0000313" key="2">
    <source>
        <dbReference type="Proteomes" id="UP001222027"/>
    </source>
</evidence>
<dbReference type="AlphaFoldDB" id="A0AAV8Q6M4"/>
<name>A0AAV8Q6M4_ENSVE</name>
<reference evidence="1 2" key="1">
    <citation type="submission" date="2022-12" db="EMBL/GenBank/DDBJ databases">
        <title>Chromosome-scale assembly of the Ensete ventricosum genome.</title>
        <authorList>
            <person name="Dussert Y."/>
            <person name="Stocks J."/>
            <person name="Wendawek A."/>
            <person name="Woldeyes F."/>
            <person name="Nichols R.A."/>
            <person name="Borrell J.S."/>
        </authorList>
    </citation>
    <scope>NUCLEOTIDE SEQUENCE [LARGE SCALE GENOMIC DNA]</scope>
    <source>
        <strain evidence="2">cv. Maze</strain>
        <tissue evidence="1">Seeds</tissue>
    </source>
</reference>
<accession>A0AAV8Q6M4</accession>
<proteinExistence type="predicted"/>
<sequence>MERVGDEKKPVVVGRPRSPPPPLFTLEFDGSNPDDDQVVLLLLAEYFTLIAVDCSQETHRLGRHIRELNGGKRSTDTRVTRDHIPGLLFHIEYPRKVSISTWLAEAVQYDGVILDDIYSSNLPQKEEEVHHLARLLKGPNSVDALFLGQAAFVIHALIHFHQCESPVIDCIMKQPRGVSTCLRLKCLTIIGSVFEAYRMELQSTRVMRVTTENDGHSDVGDMARCLGSATSAAAAAAAAASSNSSAMEWSKELNMF</sequence>
<evidence type="ECO:0000313" key="1">
    <source>
        <dbReference type="EMBL" id="KAJ8501365.1"/>
    </source>
</evidence>
<dbReference type="EMBL" id="JAQQAF010000003">
    <property type="protein sequence ID" value="KAJ8501365.1"/>
    <property type="molecule type" value="Genomic_DNA"/>
</dbReference>